<protein>
    <submittedName>
        <fullName evidence="1">Uncharacterized protein</fullName>
    </submittedName>
</protein>
<proteinExistence type="predicted"/>
<evidence type="ECO:0000313" key="2">
    <source>
        <dbReference type="Proteomes" id="UP000018438"/>
    </source>
</evidence>
<gene>
    <name evidence="1" type="ORF">F965_00029</name>
</gene>
<accession>N8Y4Z7</accession>
<evidence type="ECO:0000313" key="1">
    <source>
        <dbReference type="EMBL" id="ENV14683.1"/>
    </source>
</evidence>
<name>N8Y4Z7_9GAMM</name>
<dbReference type="EMBL" id="APPI01000003">
    <property type="protein sequence ID" value="ENV14683.1"/>
    <property type="molecule type" value="Genomic_DNA"/>
</dbReference>
<sequence length="111" mass="12506">MKTQLNDEERQKFMHGALHEVDSMYKENLALGKRSGTATVVISSMIDLEDAEYDILANNLHAFFKDNPNMSIQTTRNELTQNALAISFSWGSEKAIEHGIEHISIETNVIP</sequence>
<dbReference type="HOGENOM" id="CLU_2152880_0_0_6"/>
<dbReference type="RefSeq" id="WP_004811414.1">
    <property type="nucleotide sequence ID" value="NZ_KB849446.1"/>
</dbReference>
<organism evidence="1 2">
    <name type="scientific">Acinetobacter schindleri NIPH 900</name>
    <dbReference type="NCBI Taxonomy" id="1217675"/>
    <lineage>
        <taxon>Bacteria</taxon>
        <taxon>Pseudomonadati</taxon>
        <taxon>Pseudomonadota</taxon>
        <taxon>Gammaproteobacteria</taxon>
        <taxon>Moraxellales</taxon>
        <taxon>Moraxellaceae</taxon>
        <taxon>Acinetobacter</taxon>
    </lineage>
</organism>
<reference evidence="1 2" key="1">
    <citation type="submission" date="2013-02" db="EMBL/GenBank/DDBJ databases">
        <title>The Genome Sequence of Acinetobacter schindleri NIPH 900.</title>
        <authorList>
            <consortium name="The Broad Institute Genome Sequencing Platform"/>
            <consortium name="The Broad Institute Genome Sequencing Center for Infectious Disease"/>
            <person name="Cerqueira G."/>
            <person name="Feldgarden M."/>
            <person name="Courvalin P."/>
            <person name="Perichon B."/>
            <person name="Grillot-Courvalin C."/>
            <person name="Clermont D."/>
            <person name="Rocha E."/>
            <person name="Yoon E.-J."/>
            <person name="Nemec A."/>
            <person name="Walker B."/>
            <person name="Young S.K."/>
            <person name="Zeng Q."/>
            <person name="Gargeya S."/>
            <person name="Fitzgerald M."/>
            <person name="Haas B."/>
            <person name="Abouelleil A."/>
            <person name="Alvarado L."/>
            <person name="Arachchi H.M."/>
            <person name="Berlin A.M."/>
            <person name="Chapman S.B."/>
            <person name="Dewar J."/>
            <person name="Goldberg J."/>
            <person name="Griggs A."/>
            <person name="Gujja S."/>
            <person name="Hansen M."/>
            <person name="Howarth C."/>
            <person name="Imamovic A."/>
            <person name="Larimer J."/>
            <person name="McCowan C."/>
            <person name="Murphy C."/>
            <person name="Neiman D."/>
            <person name="Pearson M."/>
            <person name="Priest M."/>
            <person name="Roberts A."/>
            <person name="Saif S."/>
            <person name="Shea T."/>
            <person name="Sisk P."/>
            <person name="Sykes S."/>
            <person name="Wortman J."/>
            <person name="Nusbaum C."/>
            <person name="Birren B."/>
        </authorList>
    </citation>
    <scope>NUCLEOTIDE SEQUENCE [LARGE SCALE GENOMIC DNA]</scope>
    <source>
        <strain evidence="1 2">NIPH 900</strain>
    </source>
</reference>
<dbReference type="PATRIC" id="fig|1217675.3.peg.26"/>
<comment type="caution">
    <text evidence="1">The sequence shown here is derived from an EMBL/GenBank/DDBJ whole genome shotgun (WGS) entry which is preliminary data.</text>
</comment>
<dbReference type="AlphaFoldDB" id="N8Y4Z7"/>
<keyword evidence="2" id="KW-1185">Reference proteome</keyword>
<dbReference type="Proteomes" id="UP000018438">
    <property type="component" value="Unassembled WGS sequence"/>
</dbReference>